<name>A0A4Z2FMY1_9TELE</name>
<feature type="region of interest" description="Disordered" evidence="1">
    <location>
        <begin position="24"/>
        <end position="44"/>
    </location>
</feature>
<keyword evidence="3" id="KW-1185">Reference proteome</keyword>
<accession>A0A4Z2FMY1</accession>
<evidence type="ECO:0000313" key="2">
    <source>
        <dbReference type="EMBL" id="TNN42255.1"/>
    </source>
</evidence>
<evidence type="ECO:0000256" key="1">
    <source>
        <dbReference type="SAM" id="MobiDB-lite"/>
    </source>
</evidence>
<evidence type="ECO:0000313" key="3">
    <source>
        <dbReference type="Proteomes" id="UP000314294"/>
    </source>
</evidence>
<reference evidence="2 3" key="1">
    <citation type="submission" date="2019-03" db="EMBL/GenBank/DDBJ databases">
        <title>First draft genome of Liparis tanakae, snailfish: a comprehensive survey of snailfish specific genes.</title>
        <authorList>
            <person name="Kim W."/>
            <person name="Song I."/>
            <person name="Jeong J.-H."/>
            <person name="Kim D."/>
            <person name="Kim S."/>
            <person name="Ryu S."/>
            <person name="Song J.Y."/>
            <person name="Lee S.K."/>
        </authorList>
    </citation>
    <scope>NUCLEOTIDE SEQUENCE [LARGE SCALE GENOMIC DNA]</scope>
    <source>
        <tissue evidence="2">Muscle</tissue>
    </source>
</reference>
<gene>
    <name evidence="2" type="ORF">EYF80_047595</name>
</gene>
<feature type="compositionally biased region" description="Polar residues" evidence="1">
    <location>
        <begin position="144"/>
        <end position="164"/>
    </location>
</feature>
<dbReference type="EMBL" id="SRLO01001050">
    <property type="protein sequence ID" value="TNN42255.1"/>
    <property type="molecule type" value="Genomic_DNA"/>
</dbReference>
<proteinExistence type="predicted"/>
<protein>
    <submittedName>
        <fullName evidence="2">Uncharacterized protein</fullName>
    </submittedName>
</protein>
<dbReference type="Proteomes" id="UP000314294">
    <property type="component" value="Unassembled WGS sequence"/>
</dbReference>
<comment type="caution">
    <text evidence="2">The sequence shown here is derived from an EMBL/GenBank/DDBJ whole genome shotgun (WGS) entry which is preliminary data.</text>
</comment>
<dbReference type="AlphaFoldDB" id="A0A4Z2FMY1"/>
<organism evidence="2 3">
    <name type="scientific">Liparis tanakae</name>
    <name type="common">Tanaka's snailfish</name>
    <dbReference type="NCBI Taxonomy" id="230148"/>
    <lineage>
        <taxon>Eukaryota</taxon>
        <taxon>Metazoa</taxon>
        <taxon>Chordata</taxon>
        <taxon>Craniata</taxon>
        <taxon>Vertebrata</taxon>
        <taxon>Euteleostomi</taxon>
        <taxon>Actinopterygii</taxon>
        <taxon>Neopterygii</taxon>
        <taxon>Teleostei</taxon>
        <taxon>Neoteleostei</taxon>
        <taxon>Acanthomorphata</taxon>
        <taxon>Eupercaria</taxon>
        <taxon>Perciformes</taxon>
        <taxon>Cottioidei</taxon>
        <taxon>Cottales</taxon>
        <taxon>Liparidae</taxon>
        <taxon>Liparis</taxon>
    </lineage>
</organism>
<feature type="region of interest" description="Disordered" evidence="1">
    <location>
        <begin position="135"/>
        <end position="174"/>
    </location>
</feature>
<sequence>MWALPRTGPLSTVLTLINGVHSDVRDSRDSASGARRRQPVRERRAAAGRKWRVVQLHTFPVEQRRDQLHSPEEDESWLCSSRREGEIGEEELREWTHVLPSHRGVISRAAGGRVKRPGATLYGLAAERCFSPPVAAKRTRAHPTWSTGRQEELTSTAASSSGPQPHTAAAPCTF</sequence>